<evidence type="ECO:0000256" key="8">
    <source>
        <dbReference type="ARBA" id="ARBA00023015"/>
    </source>
</evidence>
<feature type="region of interest" description="Disordered" evidence="13">
    <location>
        <begin position="756"/>
        <end position="791"/>
    </location>
</feature>
<evidence type="ECO:0000259" key="14">
    <source>
        <dbReference type="PROSITE" id="PS50157"/>
    </source>
</evidence>
<dbReference type="InterPro" id="IPR036236">
    <property type="entry name" value="Znf_C2H2_sf"/>
</dbReference>
<dbReference type="GeneID" id="108557589"/>
<evidence type="ECO:0000256" key="3">
    <source>
        <dbReference type="ARBA" id="ARBA00022723"/>
    </source>
</evidence>
<feature type="domain" description="C2H2-type" evidence="14">
    <location>
        <begin position="607"/>
        <end position="636"/>
    </location>
</feature>
<evidence type="ECO:0000256" key="6">
    <source>
        <dbReference type="ARBA" id="ARBA00022833"/>
    </source>
</evidence>
<dbReference type="PANTHER" id="PTHR46541:SF1">
    <property type="entry name" value="ZINC FINGER PROTEIN AEBP2"/>
    <property type="match status" value="1"/>
</dbReference>
<keyword evidence="9" id="KW-0804">Transcription</keyword>
<evidence type="ECO:0000256" key="4">
    <source>
        <dbReference type="ARBA" id="ARBA00022737"/>
    </source>
</evidence>
<dbReference type="SMART" id="SM00355">
    <property type="entry name" value="ZnF_C2H2"/>
    <property type="match status" value="3"/>
</dbReference>
<keyword evidence="3" id="KW-0479">Metal-binding</keyword>
<proteinExistence type="inferred from homology"/>
<sequence>MADGLCTGETLSNVLENTITKRNDNCVESVKTDSALDSACVTVDTFYGRSDGAKLYGNLCVKGPNNKHEDILDINMPSPADEDCRKKRCVDRYDSSESSDSGVAILSCTDCSGSSTASSDITDPGSPFSTASTHSEDSGSQPAKMPPTQTAHHPPWSSWTEESTNGVSNLKRTSPSLMTQSGCGIATTFSKRAKTVDIQQQQQLPQQQSAVLIAAPLVASTVASAAAVVTIPTTTPICLNNNITSKSAQTEPSPKQKKSEPQNPKLQQGKITEYFKSQYKPTSLIKKELSNIIIKTNNPSNPNKYVNLVESNKKIVRVPQKVPIERFPKTRSVPRKILPAPSKQPIAHPITPVTGFPPIITTLIPNVAYIQTKAPKPPDNIFVLNENTIPLVNRGASCIIQSLPNFNCVKLNTTATNATTVVPIVKLNMPSKNYSSFNMINTAVPTVLTASKPNITTSSLITNATLDVSRQCITAEELSPADSGVSTASSLLEVQVDEAKTPLEQAQKSPILSQPKTIRFPAKERTEPKDKITVNGDAATCQWDQCVAQFDTNGALLEHLQVKHVITQANQEQYVCLWHGCKVHGRKSCSRSWLERHVLAHAGSKPFRCIVDGCGQRFSSQLALERHVNGHFNTDSSQNGSTKKSVENSCVKLFRRNGKKIRFRRQPWSARMFDFMDSGIMEGLQYKLLSMTEKRTMGQFSSVDGESITLQSQILARRVEEDGISKMLLRWHPTDVVDDEWVSEKDYRAQKTVSIPKLQPSAKNSLRPVLFPKEKVATTRQKHRRKPSKNT</sequence>
<evidence type="ECO:0000256" key="12">
    <source>
        <dbReference type="PROSITE-ProRule" id="PRU00042"/>
    </source>
</evidence>
<feature type="region of interest" description="Disordered" evidence="13">
    <location>
        <begin position="116"/>
        <end position="177"/>
    </location>
</feature>
<keyword evidence="2" id="KW-0678">Repressor</keyword>
<evidence type="ECO:0000313" key="16">
    <source>
        <dbReference type="RefSeq" id="XP_017769664.1"/>
    </source>
</evidence>
<dbReference type="PROSITE" id="PS50157">
    <property type="entry name" value="ZINC_FINGER_C2H2_2"/>
    <property type="match status" value="1"/>
</dbReference>
<gene>
    <name evidence="16" type="primary">LOC108557589</name>
</gene>
<dbReference type="Pfam" id="PF26014">
    <property type="entry name" value="SH3_AEBP2_C"/>
    <property type="match status" value="1"/>
</dbReference>
<organism evidence="15 16">
    <name type="scientific">Nicrophorus vespilloides</name>
    <name type="common">Boreal carrion beetle</name>
    <dbReference type="NCBI Taxonomy" id="110193"/>
    <lineage>
        <taxon>Eukaryota</taxon>
        <taxon>Metazoa</taxon>
        <taxon>Ecdysozoa</taxon>
        <taxon>Arthropoda</taxon>
        <taxon>Hexapoda</taxon>
        <taxon>Insecta</taxon>
        <taxon>Pterygota</taxon>
        <taxon>Neoptera</taxon>
        <taxon>Endopterygota</taxon>
        <taxon>Coleoptera</taxon>
        <taxon>Polyphaga</taxon>
        <taxon>Staphyliniformia</taxon>
        <taxon>Silphidae</taxon>
        <taxon>Nicrophorinae</taxon>
        <taxon>Nicrophorus</taxon>
    </lineage>
</organism>
<dbReference type="SUPFAM" id="SSF57667">
    <property type="entry name" value="beta-beta-alpha zinc fingers"/>
    <property type="match status" value="1"/>
</dbReference>
<evidence type="ECO:0000256" key="11">
    <source>
        <dbReference type="ARBA" id="ARBA00037930"/>
    </source>
</evidence>
<keyword evidence="8" id="KW-0805">Transcription regulation</keyword>
<dbReference type="PANTHER" id="PTHR46541">
    <property type="entry name" value="ZINC FINGER PROTEIN AEBP2"/>
    <property type="match status" value="1"/>
</dbReference>
<dbReference type="InterPro" id="IPR013087">
    <property type="entry name" value="Znf_C2H2_type"/>
</dbReference>
<dbReference type="InterPro" id="IPR059034">
    <property type="entry name" value="SH3_AEBP2_C"/>
</dbReference>
<comment type="subcellular location">
    <subcellularLocation>
        <location evidence="1">Nucleus</location>
    </subcellularLocation>
</comment>
<name>A0ABM1M514_NICVS</name>
<dbReference type="InterPro" id="IPR052130">
    <property type="entry name" value="AEBP2/jing_C2H2-ZnF"/>
</dbReference>
<evidence type="ECO:0000256" key="7">
    <source>
        <dbReference type="ARBA" id="ARBA00022853"/>
    </source>
</evidence>
<keyword evidence="10" id="KW-0539">Nucleus</keyword>
<keyword evidence="5 12" id="KW-0863">Zinc-finger</keyword>
<feature type="compositionally biased region" description="Polar residues" evidence="13">
    <location>
        <begin position="239"/>
        <end position="253"/>
    </location>
</feature>
<keyword evidence="4" id="KW-0677">Repeat</keyword>
<comment type="similarity">
    <text evidence="11">Belongs to the AEBP2/jing C2H2-type zinc-finger family.</text>
</comment>
<keyword evidence="6" id="KW-0862">Zinc</keyword>
<protein>
    <submittedName>
        <fullName evidence="16">Zinc finger protein jing homolog isoform X1</fullName>
    </submittedName>
</protein>
<evidence type="ECO:0000256" key="5">
    <source>
        <dbReference type="ARBA" id="ARBA00022771"/>
    </source>
</evidence>
<evidence type="ECO:0000256" key="10">
    <source>
        <dbReference type="ARBA" id="ARBA00023242"/>
    </source>
</evidence>
<dbReference type="PROSITE" id="PS00028">
    <property type="entry name" value="ZINC_FINGER_C2H2_1"/>
    <property type="match status" value="2"/>
</dbReference>
<dbReference type="Proteomes" id="UP000695000">
    <property type="component" value="Unplaced"/>
</dbReference>
<evidence type="ECO:0000313" key="15">
    <source>
        <dbReference type="Proteomes" id="UP000695000"/>
    </source>
</evidence>
<accession>A0ABM1M514</accession>
<keyword evidence="15" id="KW-1185">Reference proteome</keyword>
<dbReference type="Gene3D" id="3.30.160.60">
    <property type="entry name" value="Classic Zinc Finger"/>
    <property type="match status" value="2"/>
</dbReference>
<evidence type="ECO:0000256" key="1">
    <source>
        <dbReference type="ARBA" id="ARBA00004123"/>
    </source>
</evidence>
<reference evidence="16" key="1">
    <citation type="submission" date="2025-08" db="UniProtKB">
        <authorList>
            <consortium name="RefSeq"/>
        </authorList>
    </citation>
    <scope>IDENTIFICATION</scope>
    <source>
        <tissue evidence="16">Whole Larva</tissue>
    </source>
</reference>
<evidence type="ECO:0000256" key="13">
    <source>
        <dbReference type="SAM" id="MobiDB-lite"/>
    </source>
</evidence>
<feature type="compositionally biased region" description="Basic residues" evidence="13">
    <location>
        <begin position="780"/>
        <end position="791"/>
    </location>
</feature>
<feature type="region of interest" description="Disordered" evidence="13">
    <location>
        <begin position="239"/>
        <end position="268"/>
    </location>
</feature>
<keyword evidence="7" id="KW-0156">Chromatin regulator</keyword>
<evidence type="ECO:0000256" key="2">
    <source>
        <dbReference type="ARBA" id="ARBA00022491"/>
    </source>
</evidence>
<evidence type="ECO:0000256" key="9">
    <source>
        <dbReference type="ARBA" id="ARBA00023163"/>
    </source>
</evidence>
<dbReference type="RefSeq" id="XP_017769664.1">
    <property type="nucleotide sequence ID" value="XM_017914175.1"/>
</dbReference>